<reference evidence="3" key="1">
    <citation type="submission" date="2025-08" db="UniProtKB">
        <authorList>
            <consortium name="RefSeq"/>
        </authorList>
    </citation>
    <scope>IDENTIFICATION</scope>
</reference>
<dbReference type="InterPro" id="IPR011333">
    <property type="entry name" value="SKP1/BTB/POZ_sf"/>
</dbReference>
<dbReference type="Pfam" id="PF02214">
    <property type="entry name" value="BTB_2"/>
    <property type="match status" value="1"/>
</dbReference>
<name>A0A8B7Y8L9_ACAPL</name>
<feature type="domain" description="BTB" evidence="1">
    <location>
        <begin position="3"/>
        <end position="104"/>
    </location>
</feature>
<evidence type="ECO:0000313" key="2">
    <source>
        <dbReference type="Proteomes" id="UP000694845"/>
    </source>
</evidence>
<dbReference type="OMA" id="WVFAREV"/>
<dbReference type="RefSeq" id="XP_022088091.1">
    <property type="nucleotide sequence ID" value="XM_022232399.1"/>
</dbReference>
<protein>
    <submittedName>
        <fullName evidence="3">BTB/POZ domain-containing protein KCTD21-like</fullName>
    </submittedName>
</protein>
<dbReference type="InterPro" id="IPR000210">
    <property type="entry name" value="BTB/POZ_dom"/>
</dbReference>
<dbReference type="Gene3D" id="3.30.710.10">
    <property type="entry name" value="Potassium Channel Kv1.1, Chain A"/>
    <property type="match status" value="1"/>
</dbReference>
<evidence type="ECO:0000313" key="3">
    <source>
        <dbReference type="RefSeq" id="XP_022088091.1"/>
    </source>
</evidence>
<evidence type="ECO:0000259" key="1">
    <source>
        <dbReference type="SMART" id="SM00225"/>
    </source>
</evidence>
<gene>
    <name evidence="3" type="primary">LOC110977881</name>
</gene>
<dbReference type="InterPro" id="IPR003131">
    <property type="entry name" value="T1-type_BTB"/>
</dbReference>
<sequence>MDEVINLNVGGSLYTTSLSTLTRYPDSMLGSMFSGRIQSARDAQGNYVIDGDGPLFRYVLNFLRRSTLTLPDDFRELDLLAAEADFYQIRELIQAVARLREDQERQGEEARRQAERIPEMEFVEVEFECASGQWIVFGSADVLKRIPVVVGSFKDGHTFKSRLTRSEEYGLNLPRGQPVNRVRLFRETSLLGFRLACTSSSGGDERSTDRWVFAREVK</sequence>
<keyword evidence="2" id="KW-1185">Reference proteome</keyword>
<organism evidence="2 3">
    <name type="scientific">Acanthaster planci</name>
    <name type="common">Crown-of-thorns starfish</name>
    <dbReference type="NCBI Taxonomy" id="133434"/>
    <lineage>
        <taxon>Eukaryota</taxon>
        <taxon>Metazoa</taxon>
        <taxon>Echinodermata</taxon>
        <taxon>Eleutherozoa</taxon>
        <taxon>Asterozoa</taxon>
        <taxon>Asteroidea</taxon>
        <taxon>Valvatacea</taxon>
        <taxon>Valvatida</taxon>
        <taxon>Acanthasteridae</taxon>
        <taxon>Acanthaster</taxon>
    </lineage>
</organism>
<dbReference type="SUPFAM" id="SSF54695">
    <property type="entry name" value="POZ domain"/>
    <property type="match status" value="1"/>
</dbReference>
<proteinExistence type="predicted"/>
<dbReference type="OrthoDB" id="2414723at2759"/>
<dbReference type="KEGG" id="aplc:110977881"/>
<accession>A0A8B7Y8L9</accession>
<dbReference type="AlphaFoldDB" id="A0A8B7Y8L9"/>
<dbReference type="GO" id="GO:0051260">
    <property type="term" value="P:protein homooligomerization"/>
    <property type="evidence" value="ECO:0007669"/>
    <property type="project" value="InterPro"/>
</dbReference>
<dbReference type="PANTHER" id="PTHR14499:SF144">
    <property type="entry name" value="POTASSIUM CHANNEL TETRAMERISATION-TYPE BTB DOMAIN-CONTAINING PROTEIN"/>
    <property type="match status" value="1"/>
</dbReference>
<dbReference type="SMART" id="SM00225">
    <property type="entry name" value="BTB"/>
    <property type="match status" value="1"/>
</dbReference>
<dbReference type="Proteomes" id="UP000694845">
    <property type="component" value="Unplaced"/>
</dbReference>
<dbReference type="GeneID" id="110977881"/>
<dbReference type="PANTHER" id="PTHR14499">
    <property type="entry name" value="POTASSIUM CHANNEL TETRAMERIZATION DOMAIN-CONTAINING"/>
    <property type="match status" value="1"/>
</dbReference>